<evidence type="ECO:0000313" key="2">
    <source>
        <dbReference type="EMBL" id="MCY6370766.1"/>
    </source>
</evidence>
<protein>
    <recommendedName>
        <fullName evidence="4">SMODS and SLOG-associating 2TM effector domain-containing protein</fullName>
    </recommendedName>
</protein>
<evidence type="ECO:0000313" key="3">
    <source>
        <dbReference type="Proteomes" id="UP001079657"/>
    </source>
</evidence>
<evidence type="ECO:0008006" key="4">
    <source>
        <dbReference type="Google" id="ProtNLM"/>
    </source>
</evidence>
<keyword evidence="1" id="KW-1133">Transmembrane helix</keyword>
<accession>A0ABT4CRC0</accession>
<gene>
    <name evidence="2" type="ORF">OXH55_09005</name>
</gene>
<dbReference type="EMBL" id="JAPQES010000002">
    <property type="protein sequence ID" value="MCY6370766.1"/>
    <property type="molecule type" value="Genomic_DNA"/>
</dbReference>
<proteinExistence type="predicted"/>
<organism evidence="2 3">
    <name type="scientific">Clostridium ganghwense</name>
    <dbReference type="NCBI Taxonomy" id="312089"/>
    <lineage>
        <taxon>Bacteria</taxon>
        <taxon>Bacillati</taxon>
        <taxon>Bacillota</taxon>
        <taxon>Clostridia</taxon>
        <taxon>Eubacteriales</taxon>
        <taxon>Clostridiaceae</taxon>
        <taxon>Clostridium</taxon>
    </lineage>
</organism>
<reference evidence="2" key="1">
    <citation type="submission" date="2022-12" db="EMBL/GenBank/DDBJ databases">
        <authorList>
            <person name="Wang J."/>
        </authorList>
    </citation>
    <scope>NUCLEOTIDE SEQUENCE</scope>
    <source>
        <strain evidence="2">HY-42-06</strain>
    </source>
</reference>
<evidence type="ECO:0000256" key="1">
    <source>
        <dbReference type="SAM" id="Phobius"/>
    </source>
</evidence>
<dbReference type="RefSeq" id="WP_268049591.1">
    <property type="nucleotide sequence ID" value="NZ_JAPQES010000002.1"/>
</dbReference>
<keyword evidence="1" id="KW-0812">Transmembrane</keyword>
<feature type="transmembrane region" description="Helical" evidence="1">
    <location>
        <begin position="80"/>
        <end position="99"/>
    </location>
</feature>
<name>A0ABT4CRC0_9CLOT</name>
<dbReference type="Proteomes" id="UP001079657">
    <property type="component" value="Unassembled WGS sequence"/>
</dbReference>
<keyword evidence="3" id="KW-1185">Reference proteome</keyword>
<keyword evidence="1" id="KW-0472">Membrane</keyword>
<comment type="caution">
    <text evidence="2">The sequence shown here is derived from an EMBL/GenBank/DDBJ whole genome shotgun (WGS) entry which is preliminary data.</text>
</comment>
<feature type="transmembrane region" description="Helical" evidence="1">
    <location>
        <begin position="111"/>
        <end position="129"/>
    </location>
</feature>
<sequence length="208" mass="24765">MFKKKKTKKTQLEECLEEFNKYIHSEDKTKEYMGLSEVYTQIKECYTEKIKNNQIDIKIEKIQLEKRLGRYNGAASNYDIMLFISIIAAMFSLYFNVYFNAVKVWNFKENIWVSTIFLVVLTLIIIKAFSKDIDKDKPKDIMYHISLKVLKDIEEEQIKKEKMENIKQYIDKRNILESFIKLAIGEVAATKLIKDGVVKKLFNRYLKR</sequence>